<accession>A0ABR2IYF8</accession>
<name>A0ABR2IYF8_9EUKA</name>
<evidence type="ECO:0000313" key="3">
    <source>
        <dbReference type="Proteomes" id="UP001470230"/>
    </source>
</evidence>
<evidence type="ECO:0000313" key="2">
    <source>
        <dbReference type="EMBL" id="KAK8870650.1"/>
    </source>
</evidence>
<proteinExistence type="predicted"/>
<dbReference type="EMBL" id="JAPFFF010000014">
    <property type="protein sequence ID" value="KAK8870650.1"/>
    <property type="molecule type" value="Genomic_DNA"/>
</dbReference>
<evidence type="ECO:0000256" key="1">
    <source>
        <dbReference type="SAM" id="MobiDB-lite"/>
    </source>
</evidence>
<sequence length="102" mass="11043">MNMECSRQISAFKDNTNTNGVINFNFSEINTAVGGSRIVGAHPGEYVMGPSEFNTSATTPPAPFLDSDIDAQFTAAADEETPIDPDYPMPGITYPEEQMGYK</sequence>
<keyword evidence="3" id="KW-1185">Reference proteome</keyword>
<organism evidence="2 3">
    <name type="scientific">Tritrichomonas musculus</name>
    <dbReference type="NCBI Taxonomy" id="1915356"/>
    <lineage>
        <taxon>Eukaryota</taxon>
        <taxon>Metamonada</taxon>
        <taxon>Parabasalia</taxon>
        <taxon>Tritrichomonadida</taxon>
        <taxon>Tritrichomonadidae</taxon>
        <taxon>Tritrichomonas</taxon>
    </lineage>
</organism>
<dbReference type="Proteomes" id="UP001470230">
    <property type="component" value="Unassembled WGS sequence"/>
</dbReference>
<feature type="region of interest" description="Disordered" evidence="1">
    <location>
        <begin position="78"/>
        <end position="102"/>
    </location>
</feature>
<protein>
    <submittedName>
        <fullName evidence="2">Uncharacterized protein</fullName>
    </submittedName>
</protein>
<reference evidence="2 3" key="1">
    <citation type="submission" date="2024-04" db="EMBL/GenBank/DDBJ databases">
        <title>Tritrichomonas musculus Genome.</title>
        <authorList>
            <person name="Alves-Ferreira E."/>
            <person name="Grigg M."/>
            <person name="Lorenzi H."/>
            <person name="Galac M."/>
        </authorList>
    </citation>
    <scope>NUCLEOTIDE SEQUENCE [LARGE SCALE GENOMIC DNA]</scope>
    <source>
        <strain evidence="2 3">EAF2021</strain>
    </source>
</reference>
<comment type="caution">
    <text evidence="2">The sequence shown here is derived from an EMBL/GenBank/DDBJ whole genome shotgun (WGS) entry which is preliminary data.</text>
</comment>
<gene>
    <name evidence="2" type="ORF">M9Y10_008537</name>
</gene>